<comment type="caution">
    <text evidence="2">The sequence shown here is derived from an EMBL/GenBank/DDBJ whole genome shotgun (WGS) entry which is preliminary data.</text>
</comment>
<evidence type="ECO:0008006" key="4">
    <source>
        <dbReference type="Google" id="ProtNLM"/>
    </source>
</evidence>
<gene>
    <name evidence="2" type="ORF">E6K81_13735</name>
</gene>
<reference evidence="2 3" key="1">
    <citation type="journal article" date="2019" name="Nat. Microbiol.">
        <title>Mediterranean grassland soil C-N compound turnover is dependent on rainfall and depth, and is mediated by genomically divergent microorganisms.</title>
        <authorList>
            <person name="Diamond S."/>
            <person name="Andeer P.F."/>
            <person name="Li Z."/>
            <person name="Crits-Christoph A."/>
            <person name="Burstein D."/>
            <person name="Anantharaman K."/>
            <person name="Lane K.R."/>
            <person name="Thomas B.C."/>
            <person name="Pan C."/>
            <person name="Northen T.R."/>
            <person name="Banfield J.F."/>
        </authorList>
    </citation>
    <scope>NUCLEOTIDE SEQUENCE [LARGE SCALE GENOMIC DNA]</scope>
    <source>
        <strain evidence="2">WS_11</strain>
    </source>
</reference>
<keyword evidence="1" id="KW-0732">Signal</keyword>
<organism evidence="2 3">
    <name type="scientific">Eiseniibacteriota bacterium</name>
    <dbReference type="NCBI Taxonomy" id="2212470"/>
    <lineage>
        <taxon>Bacteria</taxon>
        <taxon>Candidatus Eiseniibacteriota</taxon>
    </lineage>
</organism>
<dbReference type="EMBL" id="VBPB01000262">
    <property type="protein sequence ID" value="TMQ69974.1"/>
    <property type="molecule type" value="Genomic_DNA"/>
</dbReference>
<proteinExistence type="predicted"/>
<dbReference type="AlphaFoldDB" id="A0A538U254"/>
<name>A0A538U254_UNCEI</name>
<feature type="chain" id="PRO_5022190394" description="FlgD Ig-like domain-containing protein" evidence="1">
    <location>
        <begin position="28"/>
        <end position="338"/>
    </location>
</feature>
<feature type="signal peptide" evidence="1">
    <location>
        <begin position="1"/>
        <end position="27"/>
    </location>
</feature>
<evidence type="ECO:0000313" key="3">
    <source>
        <dbReference type="Proteomes" id="UP000319771"/>
    </source>
</evidence>
<protein>
    <recommendedName>
        <fullName evidence="4">FlgD Ig-like domain-containing protein</fullName>
    </recommendedName>
</protein>
<sequence length="338" mass="35592">MEPIAFVRRTALGLLGTALGAALLTVAAHGSEAPASGSSLGLTIHGPDETLRDFCAWQEGRLWLTIPGSVRCELVTATTDPAIANPGDGHFHPFAEAEVRAALGALDYSLADLNAEVFLLPYPRRAGLESAAGPGIIFLAPGVWPLTPEHQHAEFVHELGHVVQYARMPDADAAGWARYRDLRGIADVSTYNASAPHANRPHEIFAEDFRALFGGSLARYSGSIENATLAPPTSVAGLADFMVDLAAANRAWAGAALACFPNPSNRSVSFSRPNGVAVPLDVFDLTGRRIVTLAPSTNAGATAWRWDGTDLGGTTVGPGVFFARPRDGGPALRVTRAR</sequence>
<dbReference type="Proteomes" id="UP000319771">
    <property type="component" value="Unassembled WGS sequence"/>
</dbReference>
<dbReference type="Gene3D" id="2.60.40.4070">
    <property type="match status" value="1"/>
</dbReference>
<evidence type="ECO:0000313" key="2">
    <source>
        <dbReference type="EMBL" id="TMQ69974.1"/>
    </source>
</evidence>
<evidence type="ECO:0000256" key="1">
    <source>
        <dbReference type="SAM" id="SignalP"/>
    </source>
</evidence>
<accession>A0A538U254</accession>